<dbReference type="SMART" id="SM00267">
    <property type="entry name" value="GGDEF"/>
    <property type="match status" value="1"/>
</dbReference>
<dbReference type="CDD" id="cd01949">
    <property type="entry name" value="GGDEF"/>
    <property type="match status" value="1"/>
</dbReference>
<dbReference type="InterPro" id="IPR050469">
    <property type="entry name" value="Diguanylate_Cyclase"/>
</dbReference>
<dbReference type="EMBL" id="CP121472">
    <property type="protein sequence ID" value="WPL18636.1"/>
    <property type="molecule type" value="Genomic_DNA"/>
</dbReference>
<gene>
    <name evidence="3" type="primary">yedQ_2</name>
    <name evidence="3" type="ORF">Thiowin_03716</name>
</gene>
<dbReference type="EC" id="2.7.7.65" evidence="1"/>
<dbReference type="NCBIfam" id="TIGR00254">
    <property type="entry name" value="GGDEF"/>
    <property type="match status" value="1"/>
</dbReference>
<dbReference type="InterPro" id="IPR029787">
    <property type="entry name" value="Nucleotide_cyclase"/>
</dbReference>
<evidence type="ECO:0000313" key="4">
    <source>
        <dbReference type="Proteomes" id="UP001432180"/>
    </source>
</evidence>
<dbReference type="Pfam" id="PF00990">
    <property type="entry name" value="GGDEF"/>
    <property type="match status" value="1"/>
</dbReference>
<dbReference type="Proteomes" id="UP001432180">
    <property type="component" value="Chromosome"/>
</dbReference>
<protein>
    <recommendedName>
        <fullName evidence="1">diguanylate cyclase</fullName>
        <ecNumber evidence="1">2.7.7.65</ecNumber>
    </recommendedName>
</protein>
<keyword evidence="3" id="KW-0808">Transferase</keyword>
<keyword evidence="4" id="KW-1185">Reference proteome</keyword>
<keyword evidence="3" id="KW-0548">Nucleotidyltransferase</keyword>
<evidence type="ECO:0000313" key="3">
    <source>
        <dbReference type="EMBL" id="WPL18636.1"/>
    </source>
</evidence>
<name>A0ABZ0SC78_9GAMM</name>
<proteinExistence type="predicted"/>
<organism evidence="3 4">
    <name type="scientific">Thiorhodovibrio winogradskyi</name>
    <dbReference type="NCBI Taxonomy" id="77007"/>
    <lineage>
        <taxon>Bacteria</taxon>
        <taxon>Pseudomonadati</taxon>
        <taxon>Pseudomonadota</taxon>
        <taxon>Gammaproteobacteria</taxon>
        <taxon>Chromatiales</taxon>
        <taxon>Chromatiaceae</taxon>
        <taxon>Thiorhodovibrio</taxon>
    </lineage>
</organism>
<feature type="domain" description="GGDEF" evidence="2">
    <location>
        <begin position="174"/>
        <end position="307"/>
    </location>
</feature>
<dbReference type="PROSITE" id="PS50887">
    <property type="entry name" value="GGDEF"/>
    <property type="match status" value="1"/>
</dbReference>
<evidence type="ECO:0000256" key="1">
    <source>
        <dbReference type="ARBA" id="ARBA00012528"/>
    </source>
</evidence>
<evidence type="ECO:0000259" key="2">
    <source>
        <dbReference type="PROSITE" id="PS50887"/>
    </source>
</evidence>
<dbReference type="Gene3D" id="3.30.70.270">
    <property type="match status" value="1"/>
</dbReference>
<dbReference type="SUPFAM" id="SSF55073">
    <property type="entry name" value="Nucleotide cyclase"/>
    <property type="match status" value="1"/>
</dbReference>
<dbReference type="PANTHER" id="PTHR45138:SF6">
    <property type="entry name" value="DIGUANYLATE CYCLASE DGCN"/>
    <property type="match status" value="1"/>
</dbReference>
<dbReference type="GO" id="GO:0052621">
    <property type="term" value="F:diguanylate cyclase activity"/>
    <property type="evidence" value="ECO:0007669"/>
    <property type="project" value="UniProtKB-EC"/>
</dbReference>
<dbReference type="InterPro" id="IPR043128">
    <property type="entry name" value="Rev_trsase/Diguanyl_cyclase"/>
</dbReference>
<dbReference type="InterPro" id="IPR000160">
    <property type="entry name" value="GGDEF_dom"/>
</dbReference>
<accession>A0ABZ0SC78</accession>
<reference evidence="3 4" key="1">
    <citation type="journal article" date="2023" name="Microorganisms">
        <title>Thiorhodovibrio frisius and Trv. litoralis spp. nov., Two Novel Members from a Clade of Fastidious Purple Sulfur Bacteria That Exhibit Unique Red-Shifted Light-Harvesting Capabilities.</title>
        <authorList>
            <person name="Methner A."/>
            <person name="Kuzyk S.B."/>
            <person name="Petersen J."/>
            <person name="Bauer S."/>
            <person name="Brinkmann H."/>
            <person name="Sichau K."/>
            <person name="Wanner G."/>
            <person name="Wolf J."/>
            <person name="Neumann-Schaal M."/>
            <person name="Henke P."/>
            <person name="Tank M."/>
            <person name="Sproer C."/>
            <person name="Bunk B."/>
            <person name="Overmann J."/>
        </authorList>
    </citation>
    <scope>NUCLEOTIDE SEQUENCE [LARGE SCALE GENOMIC DNA]</scope>
    <source>
        <strain evidence="3 4">DSM 6702</strain>
    </source>
</reference>
<sequence>MSAANQAETPNLTLVASNATPQLKARDSIDGVEFLQAISASLELDHVVRTAMSYLSELVAMRSWEYAFQSAQFEAPLFQLSDGKVDRHRLEYTLGSAGQPMGHLTLTRGRRFSEQEQEKIEGLLGLAAPALRNALRFRELSLQLETDPMTGLGNRRALHTQGERWLADSLRQHRPLTMLALDLDRFKPINDQFGHPEGDRLLCEVARVLRESTRPSDVCVRMGGDEFVVLLPGADLTCAMDCAERIRQTISEIELSVPDAAGVRVSASIGLAMHHEGMTLDQLYNQADNALYAAKHAGSNRVLAGGRSSLAKPELRIAAG</sequence>
<dbReference type="PANTHER" id="PTHR45138">
    <property type="entry name" value="REGULATORY COMPONENTS OF SENSORY TRANSDUCTION SYSTEM"/>
    <property type="match status" value="1"/>
</dbReference>